<sequence length="1541" mass="174317">MTVNMSHLSGEMCLQAAENLLEDPGVLQVADAGDDNETTISMIKSLPSYENSLSELKHRMQNLLASADEDQVLHLVNTLESGQDARLSPDQLLAEPPSNTVVSSNTSNLRVAAPKDRNIRTLCRNRRAISPAESTTSSSSAASSLTLCARPVKHPVRSSEVGHDTRKINLLDDYVPVQYAVPIESQHKQETKVVPSERMARPTAQTFSDAESSFSSCLNQDGFTVMNPDQLFTLATALDRHHSSLTNRQQALRQLVRLPINDVQACEAWAHNLESDQPDSTASWMESKGPKGKSTQGNRSSSFFGIPGQRGIVRSSRSDKPRGTTECRPLKQPRAGSCLKQGLEDALNDEDGILWSLALRYVCKGLETSPPNIREPFFLLIEHVQRLFTSNVERIPHLREDVNMALYPMDRALRACHLLNQFHRNICQFWIRYPEQFLNEVIEQTLNVMVLNRHGGGWLTGTDFGQINPLCVISLLDPHAEWFTKWMHGSYSRDPLIRHLRDDPSLVNCSLDIIMGFMNSTQRRTAQTKYLPNTDVDTQLIFSSEEILCALLIHSVSVIHRLLRYTRGRKLFCCSGDSATDRYTVSNTSAKDVICAMLEYVNIKTHYSVEPHSPTHPTEIIVRCLEDLAQLPECCTDLFGDRHVSIGDRKEPSTLNKNPFDLLFAGLMALSVYQQEANTKIGPDELEYHKLECQLRIIQRLVSHQAVRCLLQRSRCSQSDHEGRPLALLNRTITWLVETLTNQVGSVHNYTEIETEVPLRAIFMMMQISRDLTTLTSSQKLDEFDNYCDLVIRTYKQLNSMVIPTNQSPEGNQSIVKRLCLLLSEYPAGVAHLQRAGLLEECGQTLTDILTNWGSLQEPRLNGRILTNLTSTRDGMQALMMVGIIKSLISDVWRAAEIGETPNSSATQLKWDIPSCGSRVPTWSTDPIDRIAYKPFVRLVRATCSYAGLDALLNDAAENQSTTYGRRFTPTSLQEFFQRTLLIPNDKNHSQSLYNFEETIVLALRLLSCMVSDLNVMLALECRFRLIDGLLKDHRDAVTSNESVQLDAVTIERNYLLVKCNVIGGPDERRIPPRSLCEHLSNPYSYPIITNELDEETAAPFDRLTSEQFPVISCAKSPCYPWYAQLYLSNSVSITLDEFSTLSLSVFNSNALFTKPIDSKPVAEEWYRSCLASLVPSASTEKLANSCVKPHNSDFGDFLENLSKCYKLLHDGKAYNLQSLSQCLDPEALNSVELSEQDMLGIKLTVRYGQRLGMLQHERTWDVEKSPHVTTLSNLLKQVRWGFKQGISKANADGDVVGSRSKSTDPKQGREAPWRRFGFDWFTATIFIGFRGNFGRCWEFLSLFASDPRSVYLWPVRGQYLMTESNDPCVDLFRLRSCQFLEHLLALECPNVYNAFLMVELPPSQIFSRWNDLCFWNYLNWNQIVDRLVICLLKPPSYHVYFGVAVFRHLSEAISQAMVERPTEQQHQPEQLIIFLQTLCAVSIAWVSQVCGKSSVAQTHKPQGHLPIGENYFVRFVLDITIHHHFRRIQFQIGVLFCCSR</sequence>
<dbReference type="Proteomes" id="UP000308267">
    <property type="component" value="Unassembled WGS sequence"/>
</dbReference>
<feature type="compositionally biased region" description="Basic and acidic residues" evidence="1">
    <location>
        <begin position="316"/>
        <end position="329"/>
    </location>
</feature>
<dbReference type="InterPro" id="IPR055392">
    <property type="entry name" value="BROMI_C"/>
</dbReference>
<dbReference type="EMBL" id="SJOL01004887">
    <property type="protein sequence ID" value="TGZ71095.1"/>
    <property type="molecule type" value="Genomic_DNA"/>
</dbReference>
<organism evidence="4 5">
    <name type="scientific">Opisthorchis felineus</name>
    <dbReference type="NCBI Taxonomy" id="147828"/>
    <lineage>
        <taxon>Eukaryota</taxon>
        <taxon>Metazoa</taxon>
        <taxon>Spiralia</taxon>
        <taxon>Lophotrochozoa</taxon>
        <taxon>Platyhelminthes</taxon>
        <taxon>Trematoda</taxon>
        <taxon>Digenea</taxon>
        <taxon>Opisthorchiida</taxon>
        <taxon>Opisthorchiata</taxon>
        <taxon>Opisthorchiidae</taxon>
        <taxon>Opisthorchis</taxon>
    </lineage>
</organism>
<feature type="compositionally biased region" description="Polar residues" evidence="1">
    <location>
        <begin position="293"/>
        <end position="303"/>
    </location>
</feature>
<feature type="domain" description="BROMI C-terminal Rab TBC-like" evidence="3">
    <location>
        <begin position="1010"/>
        <end position="1090"/>
    </location>
</feature>
<evidence type="ECO:0000313" key="4">
    <source>
        <dbReference type="EMBL" id="TGZ71095.1"/>
    </source>
</evidence>
<proteinExistence type="predicted"/>
<dbReference type="Pfam" id="PF14961">
    <property type="entry name" value="BROMI"/>
    <property type="match status" value="2"/>
</dbReference>
<feature type="domain" description="BROMI C-terminal Rab TBC-like" evidence="3">
    <location>
        <begin position="1229"/>
        <end position="1457"/>
    </location>
</feature>
<dbReference type="STRING" id="147828.A0A4S2M486"/>
<feature type="domain" description="BROMI middle region" evidence="2">
    <location>
        <begin position="336"/>
        <end position="637"/>
    </location>
</feature>
<gene>
    <name evidence="4" type="ORF">CRM22_002828</name>
</gene>
<keyword evidence="5" id="KW-1185">Reference proteome</keyword>
<evidence type="ECO:0000259" key="3">
    <source>
        <dbReference type="Pfam" id="PF23440"/>
    </source>
</evidence>
<comment type="caution">
    <text evidence="4">The sequence shown here is derived from an EMBL/GenBank/DDBJ whole genome shotgun (WGS) entry which is preliminary data.</text>
</comment>
<protein>
    <recommendedName>
        <fullName evidence="6">Protein broad-minded</fullName>
    </recommendedName>
</protein>
<feature type="region of interest" description="Disordered" evidence="1">
    <location>
        <begin position="276"/>
        <end position="332"/>
    </location>
</feature>
<accession>A0A4S2M486</accession>
<evidence type="ECO:0000313" key="5">
    <source>
        <dbReference type="Proteomes" id="UP000308267"/>
    </source>
</evidence>
<reference evidence="4 5" key="1">
    <citation type="journal article" date="2019" name="BMC Genomics">
        <title>New insights from Opisthorchis felineus genome: update on genomics of the epidemiologically important liver flukes.</title>
        <authorList>
            <person name="Ershov N.I."/>
            <person name="Mordvinov V.A."/>
            <person name="Prokhortchouk E.B."/>
            <person name="Pakharukova M.Y."/>
            <person name="Gunbin K.V."/>
            <person name="Ustyantsev K."/>
            <person name="Genaev M.A."/>
            <person name="Blinov A.G."/>
            <person name="Mazur A."/>
            <person name="Boulygina E."/>
            <person name="Tsygankova S."/>
            <person name="Khrameeva E."/>
            <person name="Chekanov N."/>
            <person name="Fan G."/>
            <person name="Xiao A."/>
            <person name="Zhang H."/>
            <person name="Xu X."/>
            <person name="Yang H."/>
            <person name="Solovyev V."/>
            <person name="Lee S.M."/>
            <person name="Liu X."/>
            <person name="Afonnikov D.A."/>
            <person name="Skryabin K.G."/>
        </authorList>
    </citation>
    <scope>NUCLEOTIDE SEQUENCE [LARGE SCALE GENOMIC DNA]</scope>
    <source>
        <strain evidence="4">AK-0245</strain>
        <tissue evidence="4">Whole organism</tissue>
    </source>
</reference>
<dbReference type="OrthoDB" id="1668230at2759"/>
<feature type="domain" description="BROMI middle region" evidence="2">
    <location>
        <begin position="824"/>
        <end position="986"/>
    </location>
</feature>
<dbReference type="Pfam" id="PF23440">
    <property type="entry name" value="BROMI_C"/>
    <property type="match status" value="2"/>
</dbReference>
<evidence type="ECO:0000259" key="2">
    <source>
        <dbReference type="Pfam" id="PF14961"/>
    </source>
</evidence>
<name>A0A4S2M486_OPIFE</name>
<dbReference type="InterPro" id="IPR032735">
    <property type="entry name" value="BROMI_M"/>
</dbReference>
<evidence type="ECO:0000256" key="1">
    <source>
        <dbReference type="SAM" id="MobiDB-lite"/>
    </source>
</evidence>
<evidence type="ECO:0008006" key="6">
    <source>
        <dbReference type="Google" id="ProtNLM"/>
    </source>
</evidence>